<organism evidence="3 4">
    <name type="scientific">Methanolacinia petrolearia (strain DSM 11571 / OCM 486 / SEBR 4847)</name>
    <name type="common">Methanoplanus petrolearius</name>
    <dbReference type="NCBI Taxonomy" id="679926"/>
    <lineage>
        <taxon>Archaea</taxon>
        <taxon>Methanobacteriati</taxon>
        <taxon>Methanobacteriota</taxon>
        <taxon>Stenosarchaea group</taxon>
        <taxon>Methanomicrobia</taxon>
        <taxon>Methanomicrobiales</taxon>
        <taxon>Methanomicrobiaceae</taxon>
        <taxon>Methanolacinia</taxon>
    </lineage>
</organism>
<dbReference type="RefSeq" id="WP_013330688.1">
    <property type="nucleotide sequence ID" value="NC_014507.1"/>
</dbReference>
<keyword evidence="1" id="KW-0597">Phosphoprotein</keyword>
<feature type="domain" description="Response regulatory" evidence="2">
    <location>
        <begin position="5"/>
        <end position="120"/>
    </location>
</feature>
<name>E1RGY6_METP4</name>
<dbReference type="Pfam" id="PF00072">
    <property type="entry name" value="Response_reg"/>
    <property type="match status" value="1"/>
</dbReference>
<proteinExistence type="predicted"/>
<dbReference type="AlphaFoldDB" id="E1RGY6"/>
<reference evidence="3 4" key="1">
    <citation type="journal article" date="2010" name="Stand. Genomic Sci.">
        <title>Complete genome sequence of Methanoplanus petrolearius type strain (SEBR 4847).</title>
        <authorList>
            <person name="Brambilla E."/>
            <person name="Djao O.D."/>
            <person name="Daligault H."/>
            <person name="Lapidus A."/>
            <person name="Lucas S."/>
            <person name="Hammon N."/>
            <person name="Nolan M."/>
            <person name="Tice H."/>
            <person name="Cheng J.F."/>
            <person name="Han C."/>
            <person name="Tapia R."/>
            <person name="Goodwin L."/>
            <person name="Pitluck S."/>
            <person name="Liolios K."/>
            <person name="Ivanova N."/>
            <person name="Mavromatis K."/>
            <person name="Mikhailova N."/>
            <person name="Pati A."/>
            <person name="Chen A."/>
            <person name="Palaniappan K."/>
            <person name="Land M."/>
            <person name="Hauser L."/>
            <person name="Chang Y.J."/>
            <person name="Jeffries C.D."/>
            <person name="Rohde M."/>
            <person name="Spring S."/>
            <person name="Sikorski J."/>
            <person name="Goker M."/>
            <person name="Woyke T."/>
            <person name="Bristow J."/>
            <person name="Eisen J.A."/>
            <person name="Markowitz V."/>
            <person name="Hugenholtz P."/>
            <person name="Kyrpides N.C."/>
            <person name="Klenk H.P."/>
        </authorList>
    </citation>
    <scope>NUCLEOTIDE SEQUENCE [LARGE SCALE GENOMIC DNA]</scope>
    <source>
        <strain evidence="4">DSM 11571 / OCM 486 / SEBR 4847</strain>
    </source>
</reference>
<dbReference type="PANTHER" id="PTHR43228:SF6">
    <property type="entry name" value="RESPONSE REGULATOR RECEIVER"/>
    <property type="match status" value="1"/>
</dbReference>
<dbReference type="OrthoDB" id="2830at2157"/>
<dbReference type="CDD" id="cd17534">
    <property type="entry name" value="REC_DC-like"/>
    <property type="match status" value="1"/>
</dbReference>
<gene>
    <name evidence="3" type="ordered locus">Mpet_2772</name>
</gene>
<dbReference type="SMART" id="SM00448">
    <property type="entry name" value="REC"/>
    <property type="match status" value="1"/>
</dbReference>
<dbReference type="KEGG" id="mpi:Mpet_2772"/>
<dbReference type="STRING" id="679926.Mpet_2772"/>
<dbReference type="PROSITE" id="PS50110">
    <property type="entry name" value="RESPONSE_REGULATORY"/>
    <property type="match status" value="1"/>
</dbReference>
<evidence type="ECO:0000313" key="4">
    <source>
        <dbReference type="Proteomes" id="UP000006565"/>
    </source>
</evidence>
<feature type="modified residue" description="4-aspartylphosphate" evidence="1">
    <location>
        <position position="55"/>
    </location>
</feature>
<dbReference type="Gene3D" id="3.40.50.2300">
    <property type="match status" value="1"/>
</dbReference>
<dbReference type="SUPFAM" id="SSF52172">
    <property type="entry name" value="CheY-like"/>
    <property type="match status" value="1"/>
</dbReference>
<dbReference type="InterPro" id="IPR001789">
    <property type="entry name" value="Sig_transdc_resp-reg_receiver"/>
</dbReference>
<dbReference type="PANTHER" id="PTHR43228">
    <property type="entry name" value="TWO-COMPONENT RESPONSE REGULATOR"/>
    <property type="match status" value="1"/>
</dbReference>
<dbReference type="GeneID" id="32160228"/>
<dbReference type="HOGENOM" id="CLU_000445_14_0_2"/>
<accession>E1RGY6</accession>
<evidence type="ECO:0000313" key="3">
    <source>
        <dbReference type="EMBL" id="ADN37515.1"/>
    </source>
</evidence>
<sequence>MPGSKVLIVEDEVIVAMSIERTLSSFGYDVVGLSTSPEDAIRIAGELKPDLVLMDINLDGEIDGIDAAEKIAQTSDIPVIYLTSYTNEETMRRAIGTNPYGYLTKPVRPKELYTTIETVLNKHRAEIAERELKESKRTQWEILNSLDFGICVASYEPDKERCTIAAINEKACAILGVPGRELWKNKADLDDYIPGLAETVSRSIAEGRRSVVLRSGFAESGASYLLRFIGSGGNYSILISFIDNNGSREILDGINKITGHISSILTLCNGKNGVAKEISEHALEIEKIMKNY</sequence>
<keyword evidence="4" id="KW-1185">Reference proteome</keyword>
<protein>
    <submittedName>
        <fullName evidence="3">Response regulator receiver protein</fullName>
    </submittedName>
</protein>
<dbReference type="Proteomes" id="UP000006565">
    <property type="component" value="Chromosome"/>
</dbReference>
<dbReference type="EMBL" id="CP002117">
    <property type="protein sequence ID" value="ADN37515.1"/>
    <property type="molecule type" value="Genomic_DNA"/>
</dbReference>
<dbReference type="InterPro" id="IPR052048">
    <property type="entry name" value="ST_Response_Regulator"/>
</dbReference>
<dbReference type="InterPro" id="IPR011006">
    <property type="entry name" value="CheY-like_superfamily"/>
</dbReference>
<evidence type="ECO:0000259" key="2">
    <source>
        <dbReference type="PROSITE" id="PS50110"/>
    </source>
</evidence>
<evidence type="ECO:0000256" key="1">
    <source>
        <dbReference type="PROSITE-ProRule" id="PRU00169"/>
    </source>
</evidence>
<dbReference type="GO" id="GO:0000160">
    <property type="term" value="P:phosphorelay signal transduction system"/>
    <property type="evidence" value="ECO:0007669"/>
    <property type="project" value="InterPro"/>
</dbReference>
<dbReference type="eggNOG" id="arCOG06537">
    <property type="taxonomic scope" value="Archaea"/>
</dbReference>